<evidence type="ECO:0000313" key="2">
    <source>
        <dbReference type="Proteomes" id="UP000235584"/>
    </source>
</evidence>
<protein>
    <submittedName>
        <fullName evidence="1">Uncharacterized protein</fullName>
    </submittedName>
</protein>
<name>A0A2K9NWB1_BACTC</name>
<dbReference type="Proteomes" id="UP000235584">
    <property type="component" value="Chromosome"/>
</dbReference>
<dbReference type="KEGG" id="bsto:C0V70_17130"/>
<sequence length="266" mass="29699">MISLRKIICFMCLAPAVSMATPKKIEMIFLSPKKVSMILELLDKKQSISMSSHLAQNDDSHCVPMGDGCFHPQLGYIEKKVEAPPSAEAAKEAAEDKKAELKTFNALETSLVNCDKNNYFDIFCGKEKGDAPPAEIEIWFDISSSLKSVDYNREPDRCARRSFMEAVIKGCKSKVRASVYNTSIKEVGDFSSVCMSYGTNDQKRLLSWMKDSKAKHLLIVTDIDEMSVEMREFLGSNGAKMTGDGVKAFTSDDLVDYAKDFTKMCR</sequence>
<reference evidence="1 2" key="1">
    <citation type="submission" date="2018-01" db="EMBL/GenBank/DDBJ databases">
        <title>Complete genome sequence of Bacteriovorax stolpii DSM12778.</title>
        <authorList>
            <person name="Tang B."/>
            <person name="Chang J."/>
        </authorList>
    </citation>
    <scope>NUCLEOTIDE SEQUENCE [LARGE SCALE GENOMIC DNA]</scope>
    <source>
        <strain evidence="1 2">DSM 12778</strain>
    </source>
</reference>
<proteinExistence type="predicted"/>
<keyword evidence="2" id="KW-1185">Reference proteome</keyword>
<organism evidence="1 2">
    <name type="scientific">Bacteriovorax stolpii</name>
    <name type="common">Bdellovibrio stolpii</name>
    <dbReference type="NCBI Taxonomy" id="960"/>
    <lineage>
        <taxon>Bacteria</taxon>
        <taxon>Pseudomonadati</taxon>
        <taxon>Bdellovibrionota</taxon>
        <taxon>Bacteriovoracia</taxon>
        <taxon>Bacteriovoracales</taxon>
        <taxon>Bacteriovoracaceae</taxon>
        <taxon>Bacteriovorax</taxon>
    </lineage>
</organism>
<dbReference type="EMBL" id="CP025704">
    <property type="protein sequence ID" value="AUN99796.1"/>
    <property type="molecule type" value="Genomic_DNA"/>
</dbReference>
<dbReference type="RefSeq" id="WP_102245085.1">
    <property type="nucleotide sequence ID" value="NZ_CP025704.1"/>
</dbReference>
<evidence type="ECO:0000313" key="1">
    <source>
        <dbReference type="EMBL" id="AUN99796.1"/>
    </source>
</evidence>
<gene>
    <name evidence="1" type="ORF">C0V70_17130</name>
</gene>
<dbReference type="AlphaFoldDB" id="A0A2K9NWB1"/>
<accession>A0A2K9NWB1</accession>